<proteinExistence type="predicted"/>
<accession>A0A4D6KDI5</accession>
<evidence type="ECO:0000313" key="1">
    <source>
        <dbReference type="EMBL" id="QCD65275.1"/>
    </source>
</evidence>
<dbReference type="GeneID" id="42178537"/>
<sequence length="619" mass="69884">MEHNYEPVKLKRIGTGSSFQSRYDLTRNRLSNNNIDSLQDAVEKLRKTISKAGSLNIIKELSLHETIRSAILHSLNIDTGIPPAMVEYLFGVCTTIEPTSGNTDIGFYDVIDALSLVEDRLRFENLKNLDDAETIEEKQQSFIQIQLMEKEISTGPFVHGRQRREYARRVLGKCDNYIVDILDISVTDSILSADLLGEVMGQHIQQTILQALQGLIQKGAQSDIISHSEVLSKQKPDKELFRLVLEYDRQRLDPINNSDGFSEEKDVLFGNLSSHVKKVGIEKEAVKQALNSSTVPYDTFLEEFGISIGEYKSDPADLSGSINKFDYPFDHNPLHEYPILVDREGKIYHGPSNSLYYSLSTRPYYELLDSEYKDEADELIGEGNEIWVLECLDRISDENVEIIHSAEYDYKDGESDFVLIYDDTLVVLECKTRGPKLETRKGPFGDFNEIQANLSDIISGPYEQATKLINAIREGEIDEIKTGYGTRQLSDDDFDSYIPGVILARSLNAVGTTLYPDAVEFNNELPFVTDLYSFQTICRHVQGSSGFLDYLERRVAVAEQGRVFSVDELDYVGAYLDSNLSFPEAPSECLIDIIDSGSHLDRTYESDIDGLPNEDIPRL</sequence>
<protein>
    <submittedName>
        <fullName evidence="1">Uncharacterized protein</fullName>
    </submittedName>
</protein>
<organism evidence="1 2">
    <name type="scientific">Halomicrobium mukohataei</name>
    <dbReference type="NCBI Taxonomy" id="57705"/>
    <lineage>
        <taxon>Archaea</taxon>
        <taxon>Methanobacteriati</taxon>
        <taxon>Methanobacteriota</taxon>
        <taxon>Stenosarchaea group</taxon>
        <taxon>Halobacteria</taxon>
        <taxon>Halobacteriales</taxon>
        <taxon>Haloarculaceae</taxon>
        <taxon>Halomicrobium</taxon>
    </lineage>
</organism>
<dbReference type="RefSeq" id="WP_015761616.1">
    <property type="nucleotide sequence ID" value="NZ_CP039375.1"/>
</dbReference>
<dbReference type="Proteomes" id="UP000297053">
    <property type="component" value="Chromosome"/>
</dbReference>
<gene>
    <name evidence="1" type="ORF">E5139_06335</name>
</gene>
<dbReference type="EMBL" id="CP039375">
    <property type="protein sequence ID" value="QCD65275.1"/>
    <property type="molecule type" value="Genomic_DNA"/>
</dbReference>
<dbReference type="KEGG" id="halz:E5139_06335"/>
<reference evidence="1 2" key="1">
    <citation type="submission" date="2019-04" db="EMBL/GenBank/DDBJ databases">
        <title>Complete genome sequence of Arthrobacter sp. ZXY-2 associated with effective atrazine degradation and salt adaptation.</title>
        <authorList>
            <person name="Zhao X."/>
        </authorList>
    </citation>
    <scope>NUCLEOTIDE SEQUENCE [LARGE SCALE GENOMIC DNA]</scope>
    <source>
        <strain evidence="2">ZP60</strain>
    </source>
</reference>
<dbReference type="AlphaFoldDB" id="A0A4D6KDI5"/>
<evidence type="ECO:0000313" key="2">
    <source>
        <dbReference type="Proteomes" id="UP000297053"/>
    </source>
</evidence>
<reference evidence="1 2" key="2">
    <citation type="submission" date="2019-04" db="EMBL/GenBank/DDBJ databases">
        <authorList>
            <person name="Yang S."/>
            <person name="Wei W."/>
        </authorList>
    </citation>
    <scope>NUCLEOTIDE SEQUENCE [LARGE SCALE GENOMIC DNA]</scope>
    <source>
        <strain evidence="2">ZP60</strain>
    </source>
</reference>
<name>A0A4D6KDI5_9EURY</name>